<dbReference type="SUPFAM" id="SSF46689">
    <property type="entry name" value="Homeodomain-like"/>
    <property type="match status" value="1"/>
</dbReference>
<dbReference type="PANTHER" id="PTHR30514:SF1">
    <property type="entry name" value="HTH-TYPE TRANSCRIPTIONAL REGULATOR HEXR-RELATED"/>
    <property type="match status" value="1"/>
</dbReference>
<reference evidence="6 7" key="1">
    <citation type="submission" date="2018-11" db="EMBL/GenBank/DDBJ databases">
        <title>Genome sequencing and assembly of Clostridium tagluense strain A121.</title>
        <authorList>
            <person name="Murakami T."/>
            <person name="Segawa T."/>
            <person name="Shcherbakova V.A."/>
            <person name="Mori H."/>
            <person name="Yoshimura Y."/>
        </authorList>
    </citation>
    <scope>NUCLEOTIDE SEQUENCE [LARGE SCALE GENOMIC DNA]</scope>
    <source>
        <strain evidence="6 7">A121</strain>
    </source>
</reference>
<evidence type="ECO:0000256" key="3">
    <source>
        <dbReference type="ARBA" id="ARBA00023163"/>
    </source>
</evidence>
<name>A0A401UJG2_9CLOT</name>
<proteinExistence type="predicted"/>
<dbReference type="PROSITE" id="PS51464">
    <property type="entry name" value="SIS"/>
    <property type="match status" value="1"/>
</dbReference>
<dbReference type="InterPro" id="IPR036388">
    <property type="entry name" value="WH-like_DNA-bd_sf"/>
</dbReference>
<dbReference type="InterPro" id="IPR047640">
    <property type="entry name" value="RpiR-like"/>
</dbReference>
<evidence type="ECO:0000256" key="1">
    <source>
        <dbReference type="ARBA" id="ARBA00023015"/>
    </source>
</evidence>
<dbReference type="SUPFAM" id="SSF53697">
    <property type="entry name" value="SIS domain"/>
    <property type="match status" value="1"/>
</dbReference>
<dbReference type="GO" id="GO:0003677">
    <property type="term" value="F:DNA binding"/>
    <property type="evidence" value="ECO:0007669"/>
    <property type="project" value="UniProtKB-KW"/>
</dbReference>
<dbReference type="Pfam" id="PF01418">
    <property type="entry name" value="HTH_6"/>
    <property type="match status" value="1"/>
</dbReference>
<dbReference type="InterPro" id="IPR035472">
    <property type="entry name" value="RpiR-like_SIS"/>
</dbReference>
<dbReference type="GO" id="GO:1901135">
    <property type="term" value="P:carbohydrate derivative metabolic process"/>
    <property type="evidence" value="ECO:0007669"/>
    <property type="project" value="InterPro"/>
</dbReference>
<dbReference type="OrthoDB" id="3684496at2"/>
<organism evidence="6 7">
    <name type="scientific">Clostridium tagluense</name>
    <dbReference type="NCBI Taxonomy" id="360422"/>
    <lineage>
        <taxon>Bacteria</taxon>
        <taxon>Bacillati</taxon>
        <taxon>Bacillota</taxon>
        <taxon>Clostridia</taxon>
        <taxon>Eubacteriales</taxon>
        <taxon>Clostridiaceae</taxon>
        <taxon>Clostridium</taxon>
    </lineage>
</organism>
<dbReference type="GO" id="GO:0097367">
    <property type="term" value="F:carbohydrate derivative binding"/>
    <property type="evidence" value="ECO:0007669"/>
    <property type="project" value="InterPro"/>
</dbReference>
<evidence type="ECO:0000259" key="4">
    <source>
        <dbReference type="PROSITE" id="PS51071"/>
    </source>
</evidence>
<protein>
    <submittedName>
        <fullName evidence="6">RpiR family transcriptional regulator</fullName>
    </submittedName>
</protein>
<comment type="caution">
    <text evidence="6">The sequence shown here is derived from an EMBL/GenBank/DDBJ whole genome shotgun (WGS) entry which is preliminary data.</text>
</comment>
<evidence type="ECO:0000259" key="5">
    <source>
        <dbReference type="PROSITE" id="PS51464"/>
    </source>
</evidence>
<feature type="domain" description="SIS" evidence="5">
    <location>
        <begin position="122"/>
        <end position="263"/>
    </location>
</feature>
<keyword evidence="2" id="KW-0238">DNA-binding</keyword>
<evidence type="ECO:0000313" key="6">
    <source>
        <dbReference type="EMBL" id="GCD09686.1"/>
    </source>
</evidence>
<dbReference type="Proteomes" id="UP000287872">
    <property type="component" value="Unassembled WGS sequence"/>
</dbReference>
<dbReference type="PANTHER" id="PTHR30514">
    <property type="entry name" value="GLUCOKINASE"/>
    <property type="match status" value="1"/>
</dbReference>
<feature type="domain" description="HTH rpiR-type" evidence="4">
    <location>
        <begin position="1"/>
        <end position="77"/>
    </location>
</feature>
<dbReference type="Gene3D" id="1.10.10.10">
    <property type="entry name" value="Winged helix-like DNA-binding domain superfamily/Winged helix DNA-binding domain"/>
    <property type="match status" value="1"/>
</dbReference>
<dbReference type="InterPro" id="IPR046348">
    <property type="entry name" value="SIS_dom_sf"/>
</dbReference>
<dbReference type="InterPro" id="IPR001347">
    <property type="entry name" value="SIS_dom"/>
</dbReference>
<dbReference type="AlphaFoldDB" id="A0A401UJG2"/>
<keyword evidence="3" id="KW-0804">Transcription</keyword>
<dbReference type="GO" id="GO:0003700">
    <property type="term" value="F:DNA-binding transcription factor activity"/>
    <property type="evidence" value="ECO:0007669"/>
    <property type="project" value="InterPro"/>
</dbReference>
<dbReference type="PROSITE" id="PS51071">
    <property type="entry name" value="HTH_RPIR"/>
    <property type="match status" value="1"/>
</dbReference>
<evidence type="ECO:0000313" key="7">
    <source>
        <dbReference type="Proteomes" id="UP000287872"/>
    </source>
</evidence>
<dbReference type="InterPro" id="IPR000281">
    <property type="entry name" value="HTH_RpiR"/>
</dbReference>
<keyword evidence="1" id="KW-0805">Transcription regulation</keyword>
<dbReference type="CDD" id="cd05013">
    <property type="entry name" value="SIS_RpiR"/>
    <property type="match status" value="1"/>
</dbReference>
<dbReference type="Pfam" id="PF01380">
    <property type="entry name" value="SIS"/>
    <property type="match status" value="1"/>
</dbReference>
<dbReference type="EMBL" id="BHYK01000005">
    <property type="protein sequence ID" value="GCD09686.1"/>
    <property type="molecule type" value="Genomic_DNA"/>
</dbReference>
<accession>A0A401UJG2</accession>
<dbReference type="RefSeq" id="WP_124999319.1">
    <property type="nucleotide sequence ID" value="NZ_BHYK01000005.1"/>
</dbReference>
<evidence type="ECO:0000256" key="2">
    <source>
        <dbReference type="ARBA" id="ARBA00023125"/>
    </source>
</evidence>
<sequence length="281" mass="31485">MNVLQYIKQNYDSFTDSEKLIADYLLETKESIISMSAKDIADATKTSAPTVVRFAKKIGFNSLNEMKLTLSISLDKMDQAIEFQYLDKDLGTKNIIHAIKNSIDSIMEQTVSILKEEELDNAIELLINAKNIYIFSVGVSALVGQDFYYKLSRINKRCISHTDTHLQITSSILMEPGDLAIAISYSGETREVIRCVENAKKRKIPVIAITKASVNNKLADISDVVLRVPAVEKSLREGAISSRISQLAIIDMLFIGMARNNIKEVEGKLIETRKAVKELYK</sequence>
<keyword evidence="7" id="KW-1185">Reference proteome</keyword>
<dbReference type="InterPro" id="IPR009057">
    <property type="entry name" value="Homeodomain-like_sf"/>
</dbReference>
<dbReference type="Gene3D" id="3.40.50.10490">
    <property type="entry name" value="Glucose-6-phosphate isomerase like protein, domain 1"/>
    <property type="match status" value="1"/>
</dbReference>
<gene>
    <name evidence="6" type="ORF">Ctaglu_13090</name>
</gene>